<reference evidence="2" key="1">
    <citation type="submission" date="2016-06" db="EMBL/GenBank/DDBJ databases">
        <authorList>
            <person name="Varghese N."/>
        </authorList>
    </citation>
    <scope>NUCLEOTIDE SEQUENCE [LARGE SCALE GENOMIC DNA]</scope>
    <source>
        <strain evidence="2">DSM 45555</strain>
    </source>
</reference>
<dbReference type="EMBL" id="FMCV01000025">
    <property type="protein sequence ID" value="SCF41439.1"/>
    <property type="molecule type" value="Genomic_DNA"/>
</dbReference>
<sequence length="113" mass="12094">MSPPSPRGVQVTVAYCDGHRCRALRHRAFPPAPDEPVDLVEILGQAVRASHGGVLIRTECLGACHRAPALLLLTGSDPIGRRGMLIGPVEERQHIDAVVGLIRKADVPRPGEV</sequence>
<evidence type="ECO:0008006" key="3">
    <source>
        <dbReference type="Google" id="ProtNLM"/>
    </source>
</evidence>
<evidence type="ECO:0000313" key="1">
    <source>
        <dbReference type="EMBL" id="SCF41439.1"/>
    </source>
</evidence>
<name>A0A1C5A8E4_9ACTN</name>
<dbReference type="CDD" id="cd02980">
    <property type="entry name" value="TRX_Fd_family"/>
    <property type="match status" value="1"/>
</dbReference>
<evidence type="ECO:0000313" key="2">
    <source>
        <dbReference type="Proteomes" id="UP000198551"/>
    </source>
</evidence>
<accession>A0A1C5A8E4</accession>
<organism evidence="1 2">
    <name type="scientific">Micromonospora marina</name>
    <dbReference type="NCBI Taxonomy" id="307120"/>
    <lineage>
        <taxon>Bacteria</taxon>
        <taxon>Bacillati</taxon>
        <taxon>Actinomycetota</taxon>
        <taxon>Actinomycetes</taxon>
        <taxon>Micromonosporales</taxon>
        <taxon>Micromonosporaceae</taxon>
        <taxon>Micromonospora</taxon>
    </lineage>
</organism>
<dbReference type="Proteomes" id="UP000198551">
    <property type="component" value="Unassembled WGS sequence"/>
</dbReference>
<keyword evidence="2" id="KW-1185">Reference proteome</keyword>
<protein>
    <recommendedName>
        <fullName evidence="3">(2Fe-2S) ferredoxin</fullName>
    </recommendedName>
</protein>
<dbReference type="AlphaFoldDB" id="A0A1C5A8E4"/>
<gene>
    <name evidence="1" type="ORF">GA0070215_12558</name>
</gene>
<proteinExistence type="predicted"/>